<dbReference type="AlphaFoldDB" id="A0A6A7APZ8"/>
<dbReference type="Proteomes" id="UP000799423">
    <property type="component" value="Unassembled WGS sequence"/>
</dbReference>
<evidence type="ECO:0000313" key="1">
    <source>
        <dbReference type="EMBL" id="KAF2844155.1"/>
    </source>
</evidence>
<name>A0A6A7APZ8_9PLEO</name>
<keyword evidence="2" id="KW-1185">Reference proteome</keyword>
<protein>
    <submittedName>
        <fullName evidence="1">Uncharacterized protein</fullName>
    </submittedName>
</protein>
<sequence length="93" mass="10659">MLVRATFACSSLIASIFTTFPTLRLLNRPGPSKWRFTLEHTMLPNNVKINWVAGNRLQSTDSNARSDAPGWVQLHTFYRMLRFVLCASALRYL</sequence>
<dbReference type="EMBL" id="MU006410">
    <property type="protein sequence ID" value="KAF2844155.1"/>
    <property type="molecule type" value="Genomic_DNA"/>
</dbReference>
<organism evidence="1 2">
    <name type="scientific">Plenodomus tracheiphilus IPT5</name>
    <dbReference type="NCBI Taxonomy" id="1408161"/>
    <lineage>
        <taxon>Eukaryota</taxon>
        <taxon>Fungi</taxon>
        <taxon>Dikarya</taxon>
        <taxon>Ascomycota</taxon>
        <taxon>Pezizomycotina</taxon>
        <taxon>Dothideomycetes</taxon>
        <taxon>Pleosporomycetidae</taxon>
        <taxon>Pleosporales</taxon>
        <taxon>Pleosporineae</taxon>
        <taxon>Leptosphaeriaceae</taxon>
        <taxon>Plenodomus</taxon>
    </lineage>
</organism>
<evidence type="ECO:0000313" key="2">
    <source>
        <dbReference type="Proteomes" id="UP000799423"/>
    </source>
</evidence>
<proteinExistence type="predicted"/>
<gene>
    <name evidence="1" type="ORF">T440DRAFT_44355</name>
</gene>
<reference evidence="1" key="1">
    <citation type="submission" date="2020-01" db="EMBL/GenBank/DDBJ databases">
        <authorList>
            <consortium name="DOE Joint Genome Institute"/>
            <person name="Haridas S."/>
            <person name="Albert R."/>
            <person name="Binder M."/>
            <person name="Bloem J."/>
            <person name="Labutti K."/>
            <person name="Salamov A."/>
            <person name="Andreopoulos B."/>
            <person name="Baker S.E."/>
            <person name="Barry K."/>
            <person name="Bills G."/>
            <person name="Bluhm B.H."/>
            <person name="Cannon C."/>
            <person name="Castanera R."/>
            <person name="Culley D.E."/>
            <person name="Daum C."/>
            <person name="Ezra D."/>
            <person name="Gonzalez J.B."/>
            <person name="Henrissat B."/>
            <person name="Kuo A."/>
            <person name="Liang C."/>
            <person name="Lipzen A."/>
            <person name="Lutzoni F."/>
            <person name="Magnuson J."/>
            <person name="Mondo S."/>
            <person name="Nolan M."/>
            <person name="Ohm R."/>
            <person name="Pangilinan J."/>
            <person name="Park H.-J."/>
            <person name="Ramirez L."/>
            <person name="Alfaro M."/>
            <person name="Sun H."/>
            <person name="Tritt A."/>
            <person name="Yoshinaga Y."/>
            <person name="Zwiers L.-H."/>
            <person name="Turgeon B.G."/>
            <person name="Goodwin S.B."/>
            <person name="Spatafora J.W."/>
            <person name="Crous P.W."/>
            <person name="Grigoriev I.V."/>
        </authorList>
    </citation>
    <scope>NUCLEOTIDE SEQUENCE</scope>
    <source>
        <strain evidence="1">IPT5</strain>
    </source>
</reference>
<accession>A0A6A7APZ8</accession>